<sequence>MSLTRTLTDRIDALVTASVERGEAPGIAVGVEIGGETHIAAAGVLSIDGPPMARDSLFRISSMTKPITATVVLRLVEEGLLGLDDPVDRLLPELADRRVLRDPRGPIDDTVPAERPILVRDLLDFTWGFGQQGAQFEGEPWPIVSAAGERDLETIGPPHPASMPDPDTWIARLGELPLMAQPGERWLYHSGSQVLGVLAARAAGRPFDDVLRSRVLEPLGMSETSFWTPKADRLPTSYFPSGDDLSVFDPPAGEWSRPPAFPDGGAGLLSTVDDYLRFGGMLRRGGAPILHPETVDVMTSNHLTPEQRGRVWPGADILGDVGWGYGLAVRSDGSYGWDGGLGTSWTNLPAHDATVVMLSQRGFDGESYPCAGLVDLVRAH</sequence>
<dbReference type="OrthoDB" id="3502201at2"/>
<dbReference type="InterPro" id="IPR001466">
    <property type="entry name" value="Beta-lactam-related"/>
</dbReference>
<dbReference type="InterPro" id="IPR050789">
    <property type="entry name" value="Diverse_Enzym_Activities"/>
</dbReference>
<dbReference type="Pfam" id="PF00144">
    <property type="entry name" value="Beta-lactamase"/>
    <property type="match status" value="1"/>
</dbReference>
<dbReference type="RefSeq" id="WP_158027319.1">
    <property type="nucleotide sequence ID" value="NZ_BMHG01000001.1"/>
</dbReference>
<dbReference type="SUPFAM" id="SSF56601">
    <property type="entry name" value="beta-lactamase/transpeptidase-like"/>
    <property type="match status" value="1"/>
</dbReference>
<reference evidence="2 3" key="1">
    <citation type="submission" date="2019-09" db="EMBL/GenBank/DDBJ databases">
        <title>Phylogeny of genus Pseudoclavibacter and closely related genus.</title>
        <authorList>
            <person name="Li Y."/>
        </authorList>
    </citation>
    <scope>NUCLEOTIDE SEQUENCE [LARGE SCALE GENOMIC DNA]</scope>
    <source>
        <strain evidence="2 3">EGI 60007</strain>
    </source>
</reference>
<proteinExistence type="predicted"/>
<dbReference type="PANTHER" id="PTHR43283:SF3">
    <property type="entry name" value="BETA-LACTAMASE FAMILY PROTEIN (AFU_ORTHOLOGUE AFUA_5G07500)"/>
    <property type="match status" value="1"/>
</dbReference>
<evidence type="ECO:0000313" key="2">
    <source>
        <dbReference type="EMBL" id="KAB1648764.1"/>
    </source>
</evidence>
<evidence type="ECO:0000259" key="1">
    <source>
        <dbReference type="Pfam" id="PF00144"/>
    </source>
</evidence>
<gene>
    <name evidence="2" type="ORF">F8O04_00175</name>
</gene>
<dbReference type="Gene3D" id="3.40.710.10">
    <property type="entry name" value="DD-peptidase/beta-lactamase superfamily"/>
    <property type="match status" value="1"/>
</dbReference>
<accession>A0A6H9WR24</accession>
<organism evidence="2 3">
    <name type="scientific">Pseudoclavibacter endophyticus</name>
    <dbReference type="NCBI Taxonomy" id="1778590"/>
    <lineage>
        <taxon>Bacteria</taxon>
        <taxon>Bacillati</taxon>
        <taxon>Actinomycetota</taxon>
        <taxon>Actinomycetes</taxon>
        <taxon>Micrococcales</taxon>
        <taxon>Microbacteriaceae</taxon>
        <taxon>Pseudoclavibacter</taxon>
    </lineage>
</organism>
<keyword evidence="3" id="KW-1185">Reference proteome</keyword>
<evidence type="ECO:0000313" key="3">
    <source>
        <dbReference type="Proteomes" id="UP000431744"/>
    </source>
</evidence>
<dbReference type="PANTHER" id="PTHR43283">
    <property type="entry name" value="BETA-LACTAMASE-RELATED"/>
    <property type="match status" value="1"/>
</dbReference>
<dbReference type="Proteomes" id="UP000431744">
    <property type="component" value="Unassembled WGS sequence"/>
</dbReference>
<feature type="domain" description="Beta-lactamase-related" evidence="1">
    <location>
        <begin position="11"/>
        <end position="364"/>
    </location>
</feature>
<dbReference type="EMBL" id="WBJY01000001">
    <property type="protein sequence ID" value="KAB1648764.1"/>
    <property type="molecule type" value="Genomic_DNA"/>
</dbReference>
<name>A0A6H9WR24_9MICO</name>
<dbReference type="InterPro" id="IPR012338">
    <property type="entry name" value="Beta-lactam/transpept-like"/>
</dbReference>
<dbReference type="AlphaFoldDB" id="A0A6H9WR24"/>
<protein>
    <submittedName>
        <fullName evidence="2">Beta-lactamase family protein</fullName>
    </submittedName>
</protein>
<comment type="caution">
    <text evidence="2">The sequence shown here is derived from an EMBL/GenBank/DDBJ whole genome shotgun (WGS) entry which is preliminary data.</text>
</comment>